<dbReference type="EC" id="3.6.4.13" evidence="2"/>
<evidence type="ECO:0000256" key="2">
    <source>
        <dbReference type="ARBA" id="ARBA00012552"/>
    </source>
</evidence>
<evidence type="ECO:0000313" key="16">
    <source>
        <dbReference type="EMBL" id="CUS24823.1"/>
    </source>
</evidence>
<keyword evidence="17" id="KW-1185">Reference proteome</keyword>
<dbReference type="FunFam" id="3.40.50.300:FF:000726">
    <property type="entry name" value="Pre-mRNA-splicing factor ATP-dependent RNA helicase"/>
    <property type="match status" value="1"/>
</dbReference>
<dbReference type="FunFam" id="3.40.50.300:FF:000007">
    <property type="entry name" value="Pre-mRNA-splicing factor ATP-dependent RNA helicase"/>
    <property type="match status" value="1"/>
</dbReference>
<evidence type="ECO:0000256" key="5">
    <source>
        <dbReference type="ARBA" id="ARBA00022801"/>
    </source>
</evidence>
<dbReference type="InterPro" id="IPR011709">
    <property type="entry name" value="DEAD-box_helicase_OB_fold"/>
</dbReference>
<sequence length="1109" mass="125126">MDEELVRRIQNHTSSNVTTNFVKLLRNLAKVHSHDVDKFIKACMALGKFKGQESFLSELHSSFAFDTTGPVTRNRISGIQDGNPGVAVNPRPLKKSLDKPPRRKTRLLDFDIEEEEILDRASNSINTTHSRDQTSSATRFKKLSKDHAQRLREFSAESVDQLKLASLVPNAERSSPNLVSFTSTDSNAPALEYHSSSEQSSNGYASEALSDSQVLEEDRDWYDHDDDYGNQVSELPTIDIERDASVNREAFRKENKDLNADLKSQIHLSAITPSQRKSLIPPFLMNYSKDASTLANIGILDSSQASSNRRIIDPIRNPDSEFSLNAKKGSRIVAERRTREVHKAKIEDTTDLRGTAIGEVIGVKEKPADGSNIEQKDNDDSKGLEVSFEHIQEIRKSLPAYQVRSELLQLIRDNQVVVVIGETGSGKTTQLAQFLNEDGFCNNGRLVGCTQPRRVAAMSVATRVALEMGVKLGNEVGYSIRFEDKTSKDTRIKFMTDGILLRETLVSESLDKYSCIIMDEAHERSLNTDVLFGILKNLLSKRRDLKLIITSATMNANRFSQFFGAAPQFTIPGRTFPVQVVYSRHPVSDYVESAIVQACKIHLSTPILNGDILIFMTGQEDIEATCAGIYEKLLDVYAKRTGRQQLSKPEDIEILPIYSALPADVQGKIFEPAPNKRKVVVATNIAETSLTVEGVKYVIDCGYSKLKVYNPQIGLDSLQIAPISMASANQRSGRAGRTGPGFAYRLYTEDSFFDDMYVQTIPEIQRTNLSNTLLLLKFLGVDDLMAFPFVDPPPEQIIMTSLFELWTVGALDNFGKLTELGKQLAAFPLQPSLSKMLLVSSQNGCSEEILTVVSMLSVPQVFYRPKEREKESDQARTRFFVPESDHLTLLNVYSQWKANKYSSHWCRRNFLQFKSLQRAREIRRQLYALMNKKKIPVVSSGTDWDIVRKCICAGYAHQAAKLSGLSRYTQLRNGLELRIHPTSALFGAGDLPSYVIYHELLLTTNEYINTVTAVDPDWLMNYGVLFYNVKRRVEDEDFYTEDTHEKRKDRIDLMIEQFEMKKNIITRQIKRDLDAVIETQSQKKVLKDKRTFSRGASNVSIGFKKRRPL</sequence>
<dbReference type="InterPro" id="IPR002464">
    <property type="entry name" value="DNA/RNA_helicase_DEAH_CS"/>
</dbReference>
<dbReference type="GO" id="GO:0005524">
    <property type="term" value="F:ATP binding"/>
    <property type="evidence" value="ECO:0007669"/>
    <property type="project" value="UniProtKB-KW"/>
</dbReference>
<evidence type="ECO:0000256" key="3">
    <source>
        <dbReference type="ARBA" id="ARBA00022664"/>
    </source>
</evidence>
<evidence type="ECO:0000256" key="12">
    <source>
        <dbReference type="ARBA" id="ARBA00070009"/>
    </source>
</evidence>
<evidence type="ECO:0000256" key="13">
    <source>
        <dbReference type="SAM" id="MobiDB-lite"/>
    </source>
</evidence>
<dbReference type="SUPFAM" id="SSF52540">
    <property type="entry name" value="P-loop containing nucleoside triphosphate hydrolases"/>
    <property type="match status" value="1"/>
</dbReference>
<dbReference type="Gene3D" id="3.40.50.300">
    <property type="entry name" value="P-loop containing nucleotide triphosphate hydrolases"/>
    <property type="match status" value="2"/>
</dbReference>
<keyword evidence="8" id="KW-0508">mRNA splicing</keyword>
<dbReference type="PROSITE" id="PS51194">
    <property type="entry name" value="HELICASE_CTER"/>
    <property type="match status" value="1"/>
</dbReference>
<dbReference type="InterPro" id="IPR001650">
    <property type="entry name" value="Helicase_C-like"/>
</dbReference>
<feature type="region of interest" description="Disordered" evidence="13">
    <location>
        <begin position="123"/>
        <end position="142"/>
    </location>
</feature>
<dbReference type="InterPro" id="IPR048333">
    <property type="entry name" value="HA2_WH"/>
</dbReference>
<dbReference type="FunFam" id="1.20.120.1080:FF:000018">
    <property type="entry name" value="Pre-mRNA-splicing factor ATP-dependent RNA helicase prp16"/>
    <property type="match status" value="1"/>
</dbReference>
<evidence type="ECO:0000256" key="9">
    <source>
        <dbReference type="ARBA" id="ARBA00023242"/>
    </source>
</evidence>
<dbReference type="PANTHER" id="PTHR18934:SF91">
    <property type="entry name" value="PRE-MRNA-SPLICING FACTOR ATP-DEPENDENT RNA HELICASE PRP16"/>
    <property type="match status" value="1"/>
</dbReference>
<dbReference type="GO" id="GO:0071826">
    <property type="term" value="P:protein-RNA complex organization"/>
    <property type="evidence" value="ECO:0007669"/>
    <property type="project" value="UniProtKB-ARBA"/>
</dbReference>
<dbReference type="SMART" id="SM00847">
    <property type="entry name" value="HA2"/>
    <property type="match status" value="1"/>
</dbReference>
<keyword evidence="7" id="KW-0067">ATP-binding</keyword>
<evidence type="ECO:0000256" key="7">
    <source>
        <dbReference type="ARBA" id="ARBA00022840"/>
    </source>
</evidence>
<dbReference type="Pfam" id="PF04408">
    <property type="entry name" value="WHD_HA2"/>
    <property type="match status" value="1"/>
</dbReference>
<dbReference type="SMART" id="SM00487">
    <property type="entry name" value="DEXDc"/>
    <property type="match status" value="1"/>
</dbReference>
<proteinExistence type="inferred from homology"/>
<feature type="compositionally biased region" description="Polar residues" evidence="13">
    <location>
        <begin position="123"/>
        <end position="138"/>
    </location>
</feature>
<dbReference type="GO" id="GO:0071006">
    <property type="term" value="C:U2-type catalytic step 1 spliceosome"/>
    <property type="evidence" value="ECO:0007669"/>
    <property type="project" value="UniProtKB-ARBA"/>
</dbReference>
<reference evidence="17" key="1">
    <citation type="submission" date="2015-10" db="EMBL/GenBank/DDBJ databases">
        <authorList>
            <person name="Devillers H."/>
        </authorList>
    </citation>
    <scope>NUCLEOTIDE SEQUENCE [LARGE SCALE GENOMIC DNA]</scope>
</reference>
<dbReference type="InterPro" id="IPR007502">
    <property type="entry name" value="Helicase-assoc_dom"/>
</dbReference>
<evidence type="ECO:0000256" key="1">
    <source>
        <dbReference type="ARBA" id="ARBA00004123"/>
    </source>
</evidence>
<dbReference type="InterPro" id="IPR014001">
    <property type="entry name" value="Helicase_ATP-bd"/>
</dbReference>
<keyword evidence="4" id="KW-0547">Nucleotide-binding</keyword>
<dbReference type="InterPro" id="IPR027417">
    <property type="entry name" value="P-loop_NTPase"/>
</dbReference>
<organism evidence="16 17">
    <name type="scientific">Lachancea quebecensis</name>
    <dbReference type="NCBI Taxonomy" id="1654605"/>
    <lineage>
        <taxon>Eukaryota</taxon>
        <taxon>Fungi</taxon>
        <taxon>Dikarya</taxon>
        <taxon>Ascomycota</taxon>
        <taxon>Saccharomycotina</taxon>
        <taxon>Saccharomycetes</taxon>
        <taxon>Saccharomycetales</taxon>
        <taxon>Saccharomycetaceae</taxon>
        <taxon>Lachancea</taxon>
    </lineage>
</organism>
<protein>
    <recommendedName>
        <fullName evidence="12">Pre-mRNA-splicing factor ATP-dependent RNA helicase PRP16</fullName>
        <ecNumber evidence="2">3.6.4.13</ecNumber>
    </recommendedName>
</protein>
<dbReference type="Pfam" id="PF21010">
    <property type="entry name" value="HA2_C"/>
    <property type="match status" value="1"/>
</dbReference>
<dbReference type="SMART" id="SM00490">
    <property type="entry name" value="HELICc"/>
    <property type="match status" value="1"/>
</dbReference>
<gene>
    <name evidence="16" type="ORF">LAQU0_S20e00672g</name>
</gene>
<dbReference type="Pfam" id="PF07717">
    <property type="entry name" value="OB_NTP_bind"/>
    <property type="match status" value="1"/>
</dbReference>
<evidence type="ECO:0000256" key="10">
    <source>
        <dbReference type="ARBA" id="ARBA00038040"/>
    </source>
</evidence>
<evidence type="ECO:0000259" key="15">
    <source>
        <dbReference type="PROSITE" id="PS51194"/>
    </source>
</evidence>
<evidence type="ECO:0000256" key="6">
    <source>
        <dbReference type="ARBA" id="ARBA00022806"/>
    </source>
</evidence>
<keyword evidence="6" id="KW-0347">Helicase</keyword>
<evidence type="ECO:0000313" key="17">
    <source>
        <dbReference type="Proteomes" id="UP000236544"/>
    </source>
</evidence>
<keyword evidence="3" id="KW-0507">mRNA processing</keyword>
<keyword evidence="5" id="KW-0378">Hydrolase</keyword>
<dbReference type="EMBL" id="LN890575">
    <property type="protein sequence ID" value="CUS24823.1"/>
    <property type="molecule type" value="Genomic_DNA"/>
</dbReference>
<evidence type="ECO:0000256" key="4">
    <source>
        <dbReference type="ARBA" id="ARBA00022741"/>
    </source>
</evidence>
<dbReference type="GO" id="GO:0000398">
    <property type="term" value="P:mRNA splicing, via spliceosome"/>
    <property type="evidence" value="ECO:0007669"/>
    <property type="project" value="UniProtKB-ARBA"/>
</dbReference>
<accession>A0A0N7MMD8</accession>
<dbReference type="PROSITE" id="PS00690">
    <property type="entry name" value="DEAH_ATP_HELICASE"/>
    <property type="match status" value="1"/>
</dbReference>
<dbReference type="CDD" id="cd18791">
    <property type="entry name" value="SF2_C_RHA"/>
    <property type="match status" value="1"/>
</dbReference>
<dbReference type="Pfam" id="PF00271">
    <property type="entry name" value="Helicase_C"/>
    <property type="match status" value="1"/>
</dbReference>
<comment type="catalytic activity">
    <reaction evidence="11">
        <text>ATP + H2O = ADP + phosphate + H(+)</text>
        <dbReference type="Rhea" id="RHEA:13065"/>
        <dbReference type="ChEBI" id="CHEBI:15377"/>
        <dbReference type="ChEBI" id="CHEBI:15378"/>
        <dbReference type="ChEBI" id="CHEBI:30616"/>
        <dbReference type="ChEBI" id="CHEBI:43474"/>
        <dbReference type="ChEBI" id="CHEBI:456216"/>
        <dbReference type="EC" id="3.6.4.13"/>
    </reaction>
</comment>
<feature type="domain" description="Helicase C-terminal" evidence="15">
    <location>
        <begin position="594"/>
        <end position="780"/>
    </location>
</feature>
<dbReference type="GO" id="GO:0003723">
    <property type="term" value="F:RNA binding"/>
    <property type="evidence" value="ECO:0007669"/>
    <property type="project" value="TreeGrafter"/>
</dbReference>
<dbReference type="Gene3D" id="1.20.120.1080">
    <property type="match status" value="1"/>
</dbReference>
<dbReference type="GO" id="GO:0034458">
    <property type="term" value="F:3'-5' RNA helicase activity"/>
    <property type="evidence" value="ECO:0007669"/>
    <property type="project" value="TreeGrafter"/>
</dbReference>
<comment type="subcellular location">
    <subcellularLocation>
        <location evidence="1">Nucleus</location>
    </subcellularLocation>
</comment>
<feature type="domain" description="Helicase ATP-binding" evidence="14">
    <location>
        <begin position="408"/>
        <end position="572"/>
    </location>
</feature>
<dbReference type="Proteomes" id="UP000236544">
    <property type="component" value="Unassembled WGS sequence"/>
</dbReference>
<dbReference type="InterPro" id="IPR011545">
    <property type="entry name" value="DEAD/DEAH_box_helicase_dom"/>
</dbReference>
<evidence type="ECO:0000256" key="11">
    <source>
        <dbReference type="ARBA" id="ARBA00047984"/>
    </source>
</evidence>
<dbReference type="GO" id="GO:0016787">
    <property type="term" value="F:hydrolase activity"/>
    <property type="evidence" value="ECO:0007669"/>
    <property type="project" value="UniProtKB-KW"/>
</dbReference>
<dbReference type="GO" id="GO:0022613">
    <property type="term" value="P:ribonucleoprotein complex biogenesis"/>
    <property type="evidence" value="ECO:0007669"/>
    <property type="project" value="UniProtKB-ARBA"/>
</dbReference>
<keyword evidence="9" id="KW-0539">Nucleus</keyword>
<dbReference type="AlphaFoldDB" id="A0A0N7MMD8"/>
<comment type="similarity">
    <text evidence="10">Belongs to the DEAD box helicase family. DEAH subfamily. PRP16 sub-subfamily.</text>
</comment>
<dbReference type="PROSITE" id="PS51192">
    <property type="entry name" value="HELICASE_ATP_BIND_1"/>
    <property type="match status" value="1"/>
</dbReference>
<dbReference type="Pfam" id="PF00270">
    <property type="entry name" value="DEAD"/>
    <property type="match status" value="1"/>
</dbReference>
<dbReference type="OrthoDB" id="10253254at2759"/>
<name>A0A0N7MMD8_9SACH</name>
<dbReference type="PANTHER" id="PTHR18934">
    <property type="entry name" value="ATP-DEPENDENT RNA HELICASE"/>
    <property type="match status" value="1"/>
</dbReference>
<evidence type="ECO:0000259" key="14">
    <source>
        <dbReference type="PROSITE" id="PS51192"/>
    </source>
</evidence>
<evidence type="ECO:0000256" key="8">
    <source>
        <dbReference type="ARBA" id="ARBA00023187"/>
    </source>
</evidence>